<evidence type="ECO:0000256" key="1">
    <source>
        <dbReference type="ARBA" id="ARBA00007261"/>
    </source>
</evidence>
<proteinExistence type="inferred from homology"/>
<dbReference type="SUPFAM" id="SSF63411">
    <property type="entry name" value="LuxS/MPP-like metallohydrolase"/>
    <property type="match status" value="2"/>
</dbReference>
<organism evidence="5">
    <name type="scientific">candidate division WOR-3 bacterium</name>
    <dbReference type="NCBI Taxonomy" id="2052148"/>
    <lineage>
        <taxon>Bacteria</taxon>
        <taxon>Bacteria division WOR-3</taxon>
    </lineage>
</organism>
<evidence type="ECO:0000256" key="2">
    <source>
        <dbReference type="RuleBase" id="RU004447"/>
    </source>
</evidence>
<reference evidence="5" key="1">
    <citation type="journal article" date="2020" name="mSystems">
        <title>Genome- and Community-Level Interaction Insights into Carbon Utilization and Element Cycling Functions of Hydrothermarchaeota in Hydrothermal Sediment.</title>
        <authorList>
            <person name="Zhou Z."/>
            <person name="Liu Y."/>
            <person name="Xu W."/>
            <person name="Pan J."/>
            <person name="Luo Z.H."/>
            <person name="Li M."/>
        </authorList>
    </citation>
    <scope>NUCLEOTIDE SEQUENCE [LARGE SCALE GENOMIC DNA]</scope>
    <source>
        <strain evidence="5">SpSt-961</strain>
    </source>
</reference>
<dbReference type="PANTHER" id="PTHR11851">
    <property type="entry name" value="METALLOPROTEASE"/>
    <property type="match status" value="1"/>
</dbReference>
<evidence type="ECO:0000259" key="3">
    <source>
        <dbReference type="Pfam" id="PF00675"/>
    </source>
</evidence>
<comment type="similarity">
    <text evidence="1 2">Belongs to the peptidase M16 family.</text>
</comment>
<name>A0A7V3RGQ0_UNCW3</name>
<dbReference type="PROSITE" id="PS00143">
    <property type="entry name" value="INSULINASE"/>
    <property type="match status" value="1"/>
</dbReference>
<gene>
    <name evidence="5" type="ORF">ENX68_02560</name>
</gene>
<feature type="domain" description="Peptidase M16 N-terminal" evidence="3">
    <location>
        <begin position="23"/>
        <end position="166"/>
    </location>
</feature>
<dbReference type="AlphaFoldDB" id="A0A7V3RGQ0"/>
<evidence type="ECO:0000313" key="5">
    <source>
        <dbReference type="EMBL" id="HGE77868.1"/>
    </source>
</evidence>
<dbReference type="InterPro" id="IPR011765">
    <property type="entry name" value="Pept_M16_N"/>
</dbReference>
<evidence type="ECO:0000259" key="4">
    <source>
        <dbReference type="Pfam" id="PF05193"/>
    </source>
</evidence>
<protein>
    <submittedName>
        <fullName evidence="5">Insulinase family protein</fullName>
    </submittedName>
</protein>
<dbReference type="GO" id="GO:0004222">
    <property type="term" value="F:metalloendopeptidase activity"/>
    <property type="evidence" value="ECO:0007669"/>
    <property type="project" value="InterPro"/>
</dbReference>
<dbReference type="EMBL" id="DTOZ01000066">
    <property type="protein sequence ID" value="HGE77868.1"/>
    <property type="molecule type" value="Genomic_DNA"/>
</dbReference>
<dbReference type="InterPro" id="IPR050361">
    <property type="entry name" value="MPP/UQCRC_Complex"/>
</dbReference>
<dbReference type="Pfam" id="PF05193">
    <property type="entry name" value="Peptidase_M16_C"/>
    <property type="match status" value="1"/>
</dbReference>
<dbReference type="InterPro" id="IPR001431">
    <property type="entry name" value="Pept_M16_Zn_BS"/>
</dbReference>
<dbReference type="Gene3D" id="3.30.830.10">
    <property type="entry name" value="Metalloenzyme, LuxS/M16 peptidase-like"/>
    <property type="match status" value="2"/>
</dbReference>
<dbReference type="GO" id="GO:0006508">
    <property type="term" value="P:proteolysis"/>
    <property type="evidence" value="ECO:0007669"/>
    <property type="project" value="InterPro"/>
</dbReference>
<accession>A0A7V3RGQ0</accession>
<comment type="caution">
    <text evidence="5">The sequence shown here is derived from an EMBL/GenBank/DDBJ whole genome shotgun (WGS) entry which is preliminary data.</text>
</comment>
<dbReference type="PANTHER" id="PTHR11851:SF49">
    <property type="entry name" value="MITOCHONDRIAL-PROCESSING PEPTIDASE SUBUNIT ALPHA"/>
    <property type="match status" value="1"/>
</dbReference>
<dbReference type="InterPro" id="IPR007863">
    <property type="entry name" value="Peptidase_M16_C"/>
</dbReference>
<feature type="domain" description="Peptidase M16 C-terminal" evidence="4">
    <location>
        <begin position="190"/>
        <end position="343"/>
    </location>
</feature>
<sequence>MVQQVKDLVTVRNINPNVKIVAEKLSQYYSFALGIFINRGSRDEDKTDNGITHLIEHMLFKGTSSKSSLEIVRLIEGLGGSFDAFTTKENLVIVTKFLSEHLIKVFELLSEILFESKFGEEEFIKEKSVIMEEIKSNNEDPSEYIYDLLFDLVFKEHPMSMPIAGTIESVSNLQLKDVQKHYQDVLRCPMIISVSGNFEPDILFDYAQKRFSKSGLFNYERKKPDTYIPGWNFQTQRDISQVHLCFGLPAVGYDSNLRHPLLILNAMLGGGMSSRLFQGLREEHGLVYDVHSFVDFYSDCGIFGFYLSTDKKNIKKIIEELKRIFDNLYTRGFCEDEVELAKSYIIGNLLLSLENSTNRMLRIGREFGYLNKITPVEKTVEKIKSIKVDEINGLLRDYLDLKRYSVSAIGPVDEDWVSNFVKNLKG</sequence>
<dbReference type="GO" id="GO:0046872">
    <property type="term" value="F:metal ion binding"/>
    <property type="evidence" value="ECO:0007669"/>
    <property type="project" value="InterPro"/>
</dbReference>
<dbReference type="InterPro" id="IPR011249">
    <property type="entry name" value="Metalloenz_LuxS/M16"/>
</dbReference>
<dbReference type="Pfam" id="PF00675">
    <property type="entry name" value="Peptidase_M16"/>
    <property type="match status" value="1"/>
</dbReference>